<dbReference type="EMBL" id="JAENHK010000001">
    <property type="protein sequence ID" value="MBK1894344.1"/>
    <property type="molecule type" value="Genomic_DNA"/>
</dbReference>
<comment type="caution">
    <text evidence="2">The sequence shown here is derived from an EMBL/GenBank/DDBJ whole genome shotgun (WGS) entry which is preliminary data.</text>
</comment>
<feature type="transmembrane region" description="Helical" evidence="1">
    <location>
        <begin position="142"/>
        <end position="162"/>
    </location>
</feature>
<organism evidence="2 3">
    <name type="scientific">Chryseobacterium paridis</name>
    <dbReference type="NCBI Taxonomy" id="2800328"/>
    <lineage>
        <taxon>Bacteria</taxon>
        <taxon>Pseudomonadati</taxon>
        <taxon>Bacteroidota</taxon>
        <taxon>Flavobacteriia</taxon>
        <taxon>Flavobacteriales</taxon>
        <taxon>Weeksellaceae</taxon>
        <taxon>Chryseobacterium group</taxon>
        <taxon>Chryseobacterium</taxon>
    </lineage>
</organism>
<reference evidence="3" key="1">
    <citation type="submission" date="2021-01" db="EMBL/GenBank/DDBJ databases">
        <title>Genome public.</title>
        <authorList>
            <person name="Liu C."/>
            <person name="Sun Q."/>
        </authorList>
    </citation>
    <scope>NUCLEOTIDE SEQUENCE [LARGE SCALE GENOMIC DNA]</scope>
    <source>
        <strain evidence="3">YIM B02567</strain>
    </source>
</reference>
<proteinExistence type="predicted"/>
<gene>
    <name evidence="2" type="ORF">JHL15_01085</name>
</gene>
<protein>
    <submittedName>
        <fullName evidence="2">Uncharacterized protein</fullName>
    </submittedName>
</protein>
<evidence type="ECO:0000256" key="1">
    <source>
        <dbReference type="SAM" id="Phobius"/>
    </source>
</evidence>
<feature type="transmembrane region" description="Helical" evidence="1">
    <location>
        <begin position="174"/>
        <end position="195"/>
    </location>
</feature>
<sequence length="197" mass="22979">MGFYTKFSEADLIESYTNQIDYQGKASKEILEEILRRGSLEEFHAKIKINNLVLNEVNRIIREVHHHYMNKASMQECLSLVKSDLLRQESIQLIVEKKYNQIHQNVENLKLDSKTWINSFAGAFIASIISTILILVVLYKFIFLSVFAFGLLIPLYIINYWIIRWITGKTRDNLAVFIASFVATLLNCFYFILFIPS</sequence>
<accession>A0ABS1FPL9</accession>
<dbReference type="Proteomes" id="UP000628669">
    <property type="component" value="Unassembled WGS sequence"/>
</dbReference>
<evidence type="ECO:0000313" key="2">
    <source>
        <dbReference type="EMBL" id="MBK1894344.1"/>
    </source>
</evidence>
<name>A0ABS1FPL9_9FLAO</name>
<evidence type="ECO:0000313" key="3">
    <source>
        <dbReference type="Proteomes" id="UP000628669"/>
    </source>
</evidence>
<feature type="transmembrane region" description="Helical" evidence="1">
    <location>
        <begin position="116"/>
        <end position="136"/>
    </location>
</feature>
<keyword evidence="1" id="KW-0472">Membrane</keyword>
<keyword evidence="1" id="KW-1133">Transmembrane helix</keyword>
<dbReference type="RefSeq" id="WP_200241662.1">
    <property type="nucleotide sequence ID" value="NZ_JAENHK010000001.1"/>
</dbReference>
<keyword evidence="1" id="KW-0812">Transmembrane</keyword>
<keyword evidence="3" id="KW-1185">Reference proteome</keyword>